<dbReference type="InterPro" id="IPR012340">
    <property type="entry name" value="NA-bd_OB-fold"/>
</dbReference>
<dbReference type="FunFam" id="1.10.3260.10:FF:000001">
    <property type="entry name" value="DNA ligase"/>
    <property type="match status" value="1"/>
</dbReference>
<comment type="catalytic activity">
    <reaction evidence="13 14">
        <text>ATP + (deoxyribonucleotide)n-3'-hydroxyl + 5'-phospho-(deoxyribonucleotide)m = (deoxyribonucleotide)n+m + AMP + diphosphate.</text>
        <dbReference type="EC" id="6.5.1.1"/>
    </reaction>
</comment>
<evidence type="ECO:0000256" key="11">
    <source>
        <dbReference type="ARBA" id="ARBA00023242"/>
    </source>
</evidence>
<dbReference type="InterPro" id="IPR012309">
    <property type="entry name" value="DNA_ligase_ATP-dep_C"/>
</dbReference>
<keyword evidence="4" id="KW-0132">Cell division</keyword>
<dbReference type="Gene3D" id="3.30.470.30">
    <property type="entry name" value="DNA ligase/mRNA capping enzyme"/>
    <property type="match status" value="1"/>
</dbReference>
<dbReference type="InterPro" id="IPR012308">
    <property type="entry name" value="DNA_ligase_ATP-dep_N"/>
</dbReference>
<dbReference type="PROSITE" id="PS50160">
    <property type="entry name" value="DNA_LIGASE_A3"/>
    <property type="match status" value="1"/>
</dbReference>
<comment type="similarity">
    <text evidence="2 15">Belongs to the ATP-dependent DNA ligase family.</text>
</comment>
<dbReference type="Gene3D" id="3.30.1490.70">
    <property type="match status" value="1"/>
</dbReference>
<keyword evidence="5" id="KW-0235">DNA replication</keyword>
<proteinExistence type="inferred from homology"/>
<evidence type="ECO:0000256" key="12">
    <source>
        <dbReference type="ARBA" id="ARBA00023306"/>
    </source>
</evidence>
<keyword evidence="7 14" id="KW-0227">DNA damage</keyword>
<evidence type="ECO:0000256" key="16">
    <source>
        <dbReference type="SAM" id="MobiDB-lite"/>
    </source>
</evidence>
<evidence type="ECO:0000256" key="3">
    <source>
        <dbReference type="ARBA" id="ARBA00022598"/>
    </source>
</evidence>
<dbReference type="GO" id="GO:0003910">
    <property type="term" value="F:DNA ligase (ATP) activity"/>
    <property type="evidence" value="ECO:0007669"/>
    <property type="project" value="UniProtKB-EC"/>
</dbReference>
<dbReference type="Pfam" id="PF01068">
    <property type="entry name" value="DNA_ligase_A_M"/>
    <property type="match status" value="1"/>
</dbReference>
<feature type="domain" description="ATP-dependent DNA ligase family profile" evidence="17">
    <location>
        <begin position="462"/>
        <end position="598"/>
    </location>
</feature>
<dbReference type="SUPFAM" id="SSF56091">
    <property type="entry name" value="DNA ligase/mRNA capping enzyme, catalytic domain"/>
    <property type="match status" value="1"/>
</dbReference>
<keyword evidence="19" id="KW-1185">Reference proteome</keyword>
<dbReference type="GO" id="GO:0005634">
    <property type="term" value="C:nucleus"/>
    <property type="evidence" value="ECO:0007669"/>
    <property type="project" value="UniProtKB-SubCell"/>
</dbReference>
<keyword evidence="12" id="KW-0131">Cell cycle</keyword>
<sequence>MPQKATKTEEKKPPADMSSFFQIKSKNDSETNNKELQVYDPTKENYHPVKDAIWSLGDNVPYAAFAQTLEAIESISGRLKMIETLANFFRSVGVLSPSDLAICANMTLNQLGPAYSGLELGIGENILSKAISSSTGSNMAKIKSELKTTGDLGKVASSLRSKQRIMMKPKPLDMQFIFKKLQEIAQATGSASQGKKVDLISRLLVACVNGSEAKYIVRSLQGKLRIGLAEQSVLMALGQAAALTPFHKVLDSYDVNSGANKDLILNESYLRLDKKLEKADIEKVVVAVKTAFCQRPNFEPLVRGLLLDGPEKLQLHCPIQPGIPIRPMLAHPTKGVDDLLRRFDNSTFSCEYKYDGERAQIHVLDTGSVNIYSRNQEDNTTKYPDIISVMNNQVVPNSKFTEELADLIIEMKLAVEQEVKQMIGQPIKSAILDSEAVAWDKEKEQILPFQILSTRKRKDVKEEDVKVQVCIYAFDLLFLNGISLVQQTFRQRRELLRTAFKDQAGQFHFATSIDSGDTEKIAEFLDQAVKGNCEGLMVKTLDRNSTYEIAKRSHNWLKLKKDYLDGVGDTLDLVPIGAFYGSGKRAGVYGAFLLACYESDEEQFQTICKLGTGLSDADLKKFSETLSEVKIEGPKSYYSYNAGLLPDVWFDASCVWEIKAADMSISPAHRAAEGMADPEKGISLRFPRFLRERPDKKVEDATSARQVYEMYISQEQIRNQLEKGVNKEDDDEFY</sequence>
<dbReference type="InterPro" id="IPR036599">
    <property type="entry name" value="DNA_ligase_N_sf"/>
</dbReference>
<evidence type="ECO:0000256" key="8">
    <source>
        <dbReference type="ARBA" id="ARBA00022840"/>
    </source>
</evidence>
<organism evidence="18 19">
    <name type="scientific">Cichlidogyrus casuarinus</name>
    <dbReference type="NCBI Taxonomy" id="1844966"/>
    <lineage>
        <taxon>Eukaryota</taxon>
        <taxon>Metazoa</taxon>
        <taxon>Spiralia</taxon>
        <taxon>Lophotrochozoa</taxon>
        <taxon>Platyhelminthes</taxon>
        <taxon>Monogenea</taxon>
        <taxon>Monopisthocotylea</taxon>
        <taxon>Dactylogyridea</taxon>
        <taxon>Ancyrocephalidae</taxon>
        <taxon>Cichlidogyrus</taxon>
    </lineage>
</organism>
<feature type="compositionally biased region" description="Basic and acidic residues" evidence="16">
    <location>
        <begin position="1"/>
        <end position="14"/>
    </location>
</feature>
<dbReference type="Proteomes" id="UP001626550">
    <property type="component" value="Unassembled WGS sequence"/>
</dbReference>
<evidence type="ECO:0000256" key="14">
    <source>
        <dbReference type="RuleBase" id="RU000617"/>
    </source>
</evidence>
<dbReference type="GO" id="GO:0005524">
    <property type="term" value="F:ATP binding"/>
    <property type="evidence" value="ECO:0007669"/>
    <property type="project" value="UniProtKB-KW"/>
</dbReference>
<dbReference type="InterPro" id="IPR016059">
    <property type="entry name" value="DNA_ligase_ATP-dep_CS"/>
</dbReference>
<evidence type="ECO:0000256" key="7">
    <source>
        <dbReference type="ARBA" id="ARBA00022763"/>
    </source>
</evidence>
<feature type="region of interest" description="Disordered" evidence="16">
    <location>
        <begin position="1"/>
        <end position="32"/>
    </location>
</feature>
<evidence type="ECO:0000313" key="18">
    <source>
        <dbReference type="EMBL" id="KAL3320974.1"/>
    </source>
</evidence>
<dbReference type="FunFam" id="2.40.50.140:FF:000062">
    <property type="entry name" value="DNA ligase"/>
    <property type="match status" value="1"/>
</dbReference>
<accession>A0ABD2QNA5</accession>
<evidence type="ECO:0000256" key="5">
    <source>
        <dbReference type="ARBA" id="ARBA00022705"/>
    </source>
</evidence>
<gene>
    <name evidence="18" type="primary">LIG1</name>
    <name evidence="18" type="ORF">Ciccas_000334</name>
</gene>
<evidence type="ECO:0000313" key="19">
    <source>
        <dbReference type="Proteomes" id="UP001626550"/>
    </source>
</evidence>
<keyword evidence="3 14" id="KW-0436">Ligase</keyword>
<dbReference type="InterPro" id="IPR000977">
    <property type="entry name" value="DNA_ligase_ATP-dep"/>
</dbReference>
<evidence type="ECO:0000256" key="10">
    <source>
        <dbReference type="ARBA" id="ARBA00023204"/>
    </source>
</evidence>
<keyword evidence="9 14" id="KW-0233">DNA recombination</keyword>
<dbReference type="GO" id="GO:0051301">
    <property type="term" value="P:cell division"/>
    <property type="evidence" value="ECO:0007669"/>
    <property type="project" value="UniProtKB-KW"/>
</dbReference>
<evidence type="ECO:0000259" key="17">
    <source>
        <dbReference type="PROSITE" id="PS50160"/>
    </source>
</evidence>
<keyword evidence="10 14" id="KW-0234">DNA repair</keyword>
<protein>
    <recommendedName>
        <fullName evidence="14">DNA ligase</fullName>
        <ecNumber evidence="14">6.5.1.1</ecNumber>
    </recommendedName>
</protein>
<dbReference type="InterPro" id="IPR012310">
    <property type="entry name" value="DNA_ligase_ATP-dep_cent"/>
</dbReference>
<keyword evidence="6 14" id="KW-0547">Nucleotide-binding</keyword>
<dbReference type="PANTHER" id="PTHR45674">
    <property type="entry name" value="DNA LIGASE 1/3 FAMILY MEMBER"/>
    <property type="match status" value="1"/>
</dbReference>
<dbReference type="EC" id="6.5.1.1" evidence="14"/>
<dbReference type="AlphaFoldDB" id="A0ABD2QNA5"/>
<evidence type="ECO:0000256" key="15">
    <source>
        <dbReference type="RuleBase" id="RU004196"/>
    </source>
</evidence>
<dbReference type="Pfam" id="PF04679">
    <property type="entry name" value="DNA_ligase_A_C"/>
    <property type="match status" value="1"/>
</dbReference>
<dbReference type="Gene3D" id="1.10.3260.10">
    <property type="entry name" value="DNA ligase, ATP-dependent, N-terminal domain"/>
    <property type="match status" value="1"/>
</dbReference>
<evidence type="ECO:0000256" key="1">
    <source>
        <dbReference type="ARBA" id="ARBA00004123"/>
    </source>
</evidence>
<comment type="caution">
    <text evidence="18">The sequence shown here is derived from an EMBL/GenBank/DDBJ whole genome shotgun (WGS) entry which is preliminary data.</text>
</comment>
<evidence type="ECO:0000256" key="9">
    <source>
        <dbReference type="ARBA" id="ARBA00023172"/>
    </source>
</evidence>
<dbReference type="NCBIfam" id="TIGR00574">
    <property type="entry name" value="dnl1"/>
    <property type="match status" value="1"/>
</dbReference>
<dbReference type="EMBL" id="JBJKFK010000017">
    <property type="protein sequence ID" value="KAL3320974.1"/>
    <property type="molecule type" value="Genomic_DNA"/>
</dbReference>
<dbReference type="PROSITE" id="PS00333">
    <property type="entry name" value="DNA_LIGASE_A2"/>
    <property type="match status" value="1"/>
</dbReference>
<reference evidence="18 19" key="1">
    <citation type="submission" date="2024-11" db="EMBL/GenBank/DDBJ databases">
        <title>Adaptive evolution of stress response genes in parasites aligns with host niche diversity.</title>
        <authorList>
            <person name="Hahn C."/>
            <person name="Resl P."/>
        </authorList>
    </citation>
    <scope>NUCLEOTIDE SEQUENCE [LARGE SCALE GENOMIC DNA]</scope>
    <source>
        <strain evidence="18">EGGRZ-B1_66</strain>
        <tissue evidence="18">Body</tissue>
    </source>
</reference>
<evidence type="ECO:0000256" key="4">
    <source>
        <dbReference type="ARBA" id="ARBA00022618"/>
    </source>
</evidence>
<dbReference type="CDD" id="cd07969">
    <property type="entry name" value="OBF_DNA_ligase_I"/>
    <property type="match status" value="1"/>
</dbReference>
<dbReference type="CDD" id="cd07900">
    <property type="entry name" value="Adenylation_DNA_ligase_I_Euk"/>
    <property type="match status" value="1"/>
</dbReference>
<dbReference type="SUPFAM" id="SSF117018">
    <property type="entry name" value="ATP-dependent DNA ligase DNA-binding domain"/>
    <property type="match status" value="1"/>
</dbReference>
<dbReference type="Gene3D" id="2.40.50.140">
    <property type="entry name" value="Nucleic acid-binding proteins"/>
    <property type="match status" value="1"/>
</dbReference>
<dbReference type="Pfam" id="PF04675">
    <property type="entry name" value="DNA_ligase_A_N"/>
    <property type="match status" value="1"/>
</dbReference>
<dbReference type="InterPro" id="IPR050191">
    <property type="entry name" value="ATP-dep_DNA_ligase"/>
</dbReference>
<keyword evidence="8 14" id="KW-0067">ATP-binding</keyword>
<comment type="subcellular location">
    <subcellularLocation>
        <location evidence="1">Nucleus</location>
    </subcellularLocation>
</comment>
<dbReference type="PROSITE" id="PS00697">
    <property type="entry name" value="DNA_LIGASE_A1"/>
    <property type="match status" value="1"/>
</dbReference>
<evidence type="ECO:0000256" key="2">
    <source>
        <dbReference type="ARBA" id="ARBA00007572"/>
    </source>
</evidence>
<dbReference type="GO" id="GO:0006260">
    <property type="term" value="P:DNA replication"/>
    <property type="evidence" value="ECO:0007669"/>
    <property type="project" value="UniProtKB-KW"/>
</dbReference>
<dbReference type="PANTHER" id="PTHR45674:SF4">
    <property type="entry name" value="DNA LIGASE 1"/>
    <property type="match status" value="1"/>
</dbReference>
<keyword evidence="11" id="KW-0539">Nucleus</keyword>
<dbReference type="GO" id="GO:0006281">
    <property type="term" value="P:DNA repair"/>
    <property type="evidence" value="ECO:0007669"/>
    <property type="project" value="UniProtKB-KW"/>
</dbReference>
<dbReference type="FunFam" id="3.30.470.30:FF:000002">
    <property type="entry name" value="DNA ligase"/>
    <property type="match status" value="1"/>
</dbReference>
<name>A0ABD2QNA5_9PLAT</name>
<dbReference type="SUPFAM" id="SSF50249">
    <property type="entry name" value="Nucleic acid-binding proteins"/>
    <property type="match status" value="1"/>
</dbReference>
<evidence type="ECO:0000256" key="6">
    <source>
        <dbReference type="ARBA" id="ARBA00022741"/>
    </source>
</evidence>
<dbReference type="GO" id="GO:0006310">
    <property type="term" value="P:DNA recombination"/>
    <property type="evidence" value="ECO:0007669"/>
    <property type="project" value="UniProtKB-KW"/>
</dbReference>
<evidence type="ECO:0000256" key="13">
    <source>
        <dbReference type="ARBA" id="ARBA00034003"/>
    </source>
</evidence>